<evidence type="ECO:0000259" key="8">
    <source>
        <dbReference type="PROSITE" id="PS51007"/>
    </source>
</evidence>
<dbReference type="GO" id="GO:0004130">
    <property type="term" value="F:cytochrome-c peroxidase activity"/>
    <property type="evidence" value="ECO:0007669"/>
    <property type="project" value="TreeGrafter"/>
</dbReference>
<dbReference type="SUPFAM" id="SSF46626">
    <property type="entry name" value="Cytochrome c"/>
    <property type="match status" value="2"/>
</dbReference>
<dbReference type="Pfam" id="PF03150">
    <property type="entry name" value="CCP_MauG"/>
    <property type="match status" value="1"/>
</dbReference>
<dbReference type="GO" id="GO:0020037">
    <property type="term" value="F:heme binding"/>
    <property type="evidence" value="ECO:0007669"/>
    <property type="project" value="InterPro"/>
</dbReference>
<accession>A0A9X3EI61</accession>
<feature type="domain" description="Cytochrome c" evidence="8">
    <location>
        <begin position="305"/>
        <end position="494"/>
    </location>
</feature>
<evidence type="ECO:0000256" key="6">
    <source>
        <dbReference type="ARBA" id="ARBA00023004"/>
    </source>
</evidence>
<dbReference type="GO" id="GO:0046872">
    <property type="term" value="F:metal ion binding"/>
    <property type="evidence" value="ECO:0007669"/>
    <property type="project" value="UniProtKB-KW"/>
</dbReference>
<dbReference type="Gene3D" id="1.10.760.10">
    <property type="entry name" value="Cytochrome c-like domain"/>
    <property type="match status" value="2"/>
</dbReference>
<comment type="caution">
    <text evidence="9">The sequence shown here is derived from an EMBL/GenBank/DDBJ whole genome shotgun (WGS) entry which is preliminary data.</text>
</comment>
<comment type="subcellular location">
    <subcellularLocation>
        <location evidence="1">Cell envelope</location>
    </subcellularLocation>
</comment>
<dbReference type="AlphaFoldDB" id="A0A9X3EI61"/>
<evidence type="ECO:0000256" key="2">
    <source>
        <dbReference type="ARBA" id="ARBA00022617"/>
    </source>
</evidence>
<gene>
    <name evidence="9" type="ORF">OV079_02980</name>
</gene>
<dbReference type="EMBL" id="JAPNKE010000002">
    <property type="protein sequence ID" value="MCY1004549.1"/>
    <property type="molecule type" value="Genomic_DNA"/>
</dbReference>
<dbReference type="InterPro" id="IPR036909">
    <property type="entry name" value="Cyt_c-like_dom_sf"/>
</dbReference>
<dbReference type="InterPro" id="IPR051395">
    <property type="entry name" value="Cytochrome_c_Peroxidase/MauG"/>
</dbReference>
<evidence type="ECO:0000256" key="5">
    <source>
        <dbReference type="ARBA" id="ARBA00023002"/>
    </source>
</evidence>
<dbReference type="PROSITE" id="PS51007">
    <property type="entry name" value="CYTC"/>
    <property type="match status" value="1"/>
</dbReference>
<evidence type="ECO:0000313" key="9">
    <source>
        <dbReference type="EMBL" id="MCY1004549.1"/>
    </source>
</evidence>
<dbReference type="RefSeq" id="WP_267766104.1">
    <property type="nucleotide sequence ID" value="NZ_JAPNKE010000002.1"/>
</dbReference>
<dbReference type="Proteomes" id="UP001150924">
    <property type="component" value="Unassembled WGS sequence"/>
</dbReference>
<sequence length="506" mass="53599">MTTPMNILMSGALLAGPLAGFLQCESVEVDGEPNVVLDDVADDVEAFAAADEPAEVPLELLFDDEVPPGRSFGLQELSLKQLGKFVFFDKISSPKNKQGCVSCHDPAAGWTFGVDAINKSQVAAPGAVPGAVGSIKPPSNAYARNMPLQLQCPPFLLPCGGVFWDGRAEGNVVPLVAGASPHVGLEVFKSSANLEGLFAQFLGPVADQALQPFPNPVEQNIGEKEVCNHVAKAPYSLLYKLAWGEKIDCSNAGFLLSFKRIAVALAAFQSSSEVNSFSSKRDIALAAEIKKEGADVAFPLQGLTAQENLGHELFYGKAGCALCHSNTPVFVIEDPNKAGLDPGELYTDAAYHNIGVPRNAKIPGPLGSPGLGARSALPAQLGFHKTPSLRNVDKRPSKSFVKAYTHNGWFKSLEALVHFYNTADVSSDGATAAKFGITRCDPSKPDWTQAEALAANCWPAPEEQGTLAIGFLIGDLDLTVAEEAAIVAYLKTLSDTKTVKPPKLLK</sequence>
<proteinExistence type="predicted"/>
<keyword evidence="6 7" id="KW-0408">Iron</keyword>
<protein>
    <recommendedName>
        <fullName evidence="8">Cytochrome c domain-containing protein</fullName>
    </recommendedName>
</protein>
<keyword evidence="4" id="KW-0732">Signal</keyword>
<dbReference type="PANTHER" id="PTHR30600">
    <property type="entry name" value="CYTOCHROME C PEROXIDASE-RELATED"/>
    <property type="match status" value="1"/>
</dbReference>
<evidence type="ECO:0000256" key="1">
    <source>
        <dbReference type="ARBA" id="ARBA00004196"/>
    </source>
</evidence>
<reference evidence="9" key="1">
    <citation type="submission" date="2022-11" db="EMBL/GenBank/DDBJ databases">
        <title>Minimal conservation of predation-associated metabolite biosynthetic gene clusters underscores biosynthetic potential of Myxococcota including descriptions for ten novel species: Archangium lansinium sp. nov., Myxococcus landrumus sp. nov., Nannocystis bai.</title>
        <authorList>
            <person name="Ahearne A."/>
            <person name="Stevens C."/>
            <person name="Phillips K."/>
        </authorList>
    </citation>
    <scope>NUCLEOTIDE SEQUENCE</scope>
    <source>
        <strain evidence="9">Na p29</strain>
    </source>
</reference>
<evidence type="ECO:0000313" key="10">
    <source>
        <dbReference type="Proteomes" id="UP001150924"/>
    </source>
</evidence>
<dbReference type="GO" id="GO:0030313">
    <property type="term" value="C:cell envelope"/>
    <property type="evidence" value="ECO:0007669"/>
    <property type="project" value="UniProtKB-SubCell"/>
</dbReference>
<keyword evidence="10" id="KW-1185">Reference proteome</keyword>
<evidence type="ECO:0000256" key="7">
    <source>
        <dbReference type="PROSITE-ProRule" id="PRU00433"/>
    </source>
</evidence>
<dbReference type="InterPro" id="IPR004852">
    <property type="entry name" value="Di-haem_cyt_c_peroxidsae"/>
</dbReference>
<evidence type="ECO:0000256" key="4">
    <source>
        <dbReference type="ARBA" id="ARBA00022729"/>
    </source>
</evidence>
<dbReference type="InterPro" id="IPR009056">
    <property type="entry name" value="Cyt_c-like_dom"/>
</dbReference>
<dbReference type="GO" id="GO:0009055">
    <property type="term" value="F:electron transfer activity"/>
    <property type="evidence" value="ECO:0007669"/>
    <property type="project" value="InterPro"/>
</dbReference>
<keyword evidence="3 7" id="KW-0479">Metal-binding</keyword>
<dbReference type="PANTHER" id="PTHR30600:SF10">
    <property type="entry name" value="BLL6722 PROTEIN"/>
    <property type="match status" value="1"/>
</dbReference>
<keyword evidence="5" id="KW-0560">Oxidoreductase</keyword>
<organism evidence="9 10">
    <name type="scientific">Nannocystis pusilla</name>
    <dbReference type="NCBI Taxonomy" id="889268"/>
    <lineage>
        <taxon>Bacteria</taxon>
        <taxon>Pseudomonadati</taxon>
        <taxon>Myxococcota</taxon>
        <taxon>Polyangia</taxon>
        <taxon>Nannocystales</taxon>
        <taxon>Nannocystaceae</taxon>
        <taxon>Nannocystis</taxon>
    </lineage>
</organism>
<evidence type="ECO:0000256" key="3">
    <source>
        <dbReference type="ARBA" id="ARBA00022723"/>
    </source>
</evidence>
<name>A0A9X3EI61_9BACT</name>
<keyword evidence="2 7" id="KW-0349">Heme</keyword>